<feature type="transmembrane region" description="Helical" evidence="1">
    <location>
        <begin position="72"/>
        <end position="94"/>
    </location>
</feature>
<keyword evidence="1" id="KW-0812">Transmembrane</keyword>
<dbReference type="GO" id="GO:0005886">
    <property type="term" value="C:plasma membrane"/>
    <property type="evidence" value="ECO:0007669"/>
    <property type="project" value="TreeGrafter"/>
</dbReference>
<dbReference type="InterPro" id="IPR005325">
    <property type="entry name" value="DUF308_memb"/>
</dbReference>
<dbReference type="HOGENOM" id="CLU_091585_5_0_10"/>
<dbReference type="Pfam" id="PF03729">
    <property type="entry name" value="DUF308"/>
    <property type="match status" value="2"/>
</dbReference>
<feature type="transmembrane region" description="Helical" evidence="1">
    <location>
        <begin position="127"/>
        <end position="146"/>
    </location>
</feature>
<evidence type="ECO:0000313" key="2">
    <source>
        <dbReference type="EMBL" id="AHF15845.1"/>
    </source>
</evidence>
<name>W0EYF2_9BACT</name>
<proteinExistence type="predicted"/>
<feature type="transmembrane region" description="Helical" evidence="1">
    <location>
        <begin position="37"/>
        <end position="60"/>
    </location>
</feature>
<dbReference type="eggNOG" id="COG3247">
    <property type="taxonomic scope" value="Bacteria"/>
</dbReference>
<dbReference type="OrthoDB" id="7059775at2"/>
<dbReference type="AlphaFoldDB" id="W0EYF2"/>
<sequence length="188" mass="20487">MATQMLQERLKNWWLLLVSGILFILLGFYILNQPLASYLALSVFFAAAFLVSGIFEVLYAVSSKRHDAGWGWALFGGIVDTVFGIFLIASPVLTMAVLPMYIGFVILFRAVLGIMHAFALKKLGISGWGWALMAAILGIVFALMMISNPVFGGLTIVVYTAVAVLMLGVAQVALSLRLKSIKNRLQAL</sequence>
<feature type="transmembrane region" description="Helical" evidence="1">
    <location>
        <begin position="152"/>
        <end position="174"/>
    </location>
</feature>
<dbReference type="KEGG" id="nso:NIASO_13130"/>
<gene>
    <name evidence="2" type="ORF">NIASO_13130</name>
</gene>
<dbReference type="PANTHER" id="PTHR34989">
    <property type="entry name" value="PROTEIN HDED"/>
    <property type="match status" value="1"/>
</dbReference>
<dbReference type="PANTHER" id="PTHR34989:SF1">
    <property type="entry name" value="PROTEIN HDED"/>
    <property type="match status" value="1"/>
</dbReference>
<organism evidence="2 3">
    <name type="scientific">Niabella soli DSM 19437</name>
    <dbReference type="NCBI Taxonomy" id="929713"/>
    <lineage>
        <taxon>Bacteria</taxon>
        <taxon>Pseudomonadati</taxon>
        <taxon>Bacteroidota</taxon>
        <taxon>Chitinophagia</taxon>
        <taxon>Chitinophagales</taxon>
        <taxon>Chitinophagaceae</taxon>
        <taxon>Niabella</taxon>
    </lineage>
</organism>
<feature type="transmembrane region" description="Helical" evidence="1">
    <location>
        <begin position="100"/>
        <end position="120"/>
    </location>
</feature>
<evidence type="ECO:0000256" key="1">
    <source>
        <dbReference type="SAM" id="Phobius"/>
    </source>
</evidence>
<evidence type="ECO:0000313" key="3">
    <source>
        <dbReference type="Proteomes" id="UP000003586"/>
    </source>
</evidence>
<dbReference type="Proteomes" id="UP000003586">
    <property type="component" value="Chromosome"/>
</dbReference>
<feature type="transmembrane region" description="Helical" evidence="1">
    <location>
        <begin position="12"/>
        <end position="31"/>
    </location>
</feature>
<accession>W0EYF2</accession>
<keyword evidence="1" id="KW-1133">Transmembrane helix</keyword>
<dbReference type="EMBL" id="CP007035">
    <property type="protein sequence ID" value="AHF15845.1"/>
    <property type="molecule type" value="Genomic_DNA"/>
</dbReference>
<dbReference type="RefSeq" id="WP_025298922.1">
    <property type="nucleotide sequence ID" value="NZ_CP007035.1"/>
</dbReference>
<protein>
    <submittedName>
        <fullName evidence="2">Membrane protein</fullName>
    </submittedName>
</protein>
<keyword evidence="3" id="KW-1185">Reference proteome</keyword>
<dbReference type="InterPro" id="IPR052712">
    <property type="entry name" value="Acid_resist_chaperone_HdeD"/>
</dbReference>
<keyword evidence="1" id="KW-0472">Membrane</keyword>
<dbReference type="STRING" id="929713.NIASO_13130"/>
<reference evidence="2 3" key="1">
    <citation type="submission" date="2013-12" db="EMBL/GenBank/DDBJ databases">
        <authorList>
            <consortium name="DOE Joint Genome Institute"/>
            <person name="Eisen J."/>
            <person name="Huntemann M."/>
            <person name="Han J."/>
            <person name="Chen A."/>
            <person name="Kyrpides N."/>
            <person name="Mavromatis K."/>
            <person name="Markowitz V."/>
            <person name="Palaniappan K."/>
            <person name="Ivanova N."/>
            <person name="Schaumberg A."/>
            <person name="Pati A."/>
            <person name="Liolios K."/>
            <person name="Nordberg H.P."/>
            <person name="Cantor M.N."/>
            <person name="Hua S.X."/>
            <person name="Woyke T."/>
        </authorList>
    </citation>
    <scope>NUCLEOTIDE SEQUENCE [LARGE SCALE GENOMIC DNA]</scope>
    <source>
        <strain evidence="3">DSM 19437</strain>
    </source>
</reference>